<evidence type="ECO:0000256" key="6">
    <source>
        <dbReference type="ARBA" id="ARBA00022989"/>
    </source>
</evidence>
<evidence type="ECO:0000313" key="10">
    <source>
        <dbReference type="Proteomes" id="UP000184191"/>
    </source>
</evidence>
<feature type="transmembrane region" description="Helical" evidence="8">
    <location>
        <begin position="207"/>
        <end position="225"/>
    </location>
</feature>
<dbReference type="STRING" id="1054996.SAMN05444414_12920"/>
<evidence type="ECO:0000256" key="8">
    <source>
        <dbReference type="RuleBase" id="RU363041"/>
    </source>
</evidence>
<gene>
    <name evidence="9" type="ORF">SAMN05444414_12920</name>
</gene>
<evidence type="ECO:0000256" key="2">
    <source>
        <dbReference type="ARBA" id="ARBA00009142"/>
    </source>
</evidence>
<feature type="transmembrane region" description="Helical" evidence="8">
    <location>
        <begin position="141"/>
        <end position="160"/>
    </location>
</feature>
<feature type="transmembrane region" description="Helical" evidence="8">
    <location>
        <begin position="82"/>
        <end position="103"/>
    </location>
</feature>
<dbReference type="RefSeq" id="WP_073200245.1">
    <property type="nucleotide sequence ID" value="NZ_FRBN01000029.1"/>
</dbReference>
<dbReference type="GO" id="GO:0005886">
    <property type="term" value="C:plasma membrane"/>
    <property type="evidence" value="ECO:0007669"/>
    <property type="project" value="UniProtKB-SubCell"/>
</dbReference>
<dbReference type="PANTHER" id="PTHR30269">
    <property type="entry name" value="TRANSMEMBRANE PROTEIN YFCA"/>
    <property type="match status" value="1"/>
</dbReference>
<keyword evidence="4 8" id="KW-1003">Cell membrane</keyword>
<evidence type="ECO:0000313" key="9">
    <source>
        <dbReference type="EMBL" id="SHL69474.1"/>
    </source>
</evidence>
<feature type="transmembrane region" description="Helical" evidence="8">
    <location>
        <begin position="109"/>
        <end position="129"/>
    </location>
</feature>
<feature type="transmembrane region" description="Helical" evidence="8">
    <location>
        <begin position="12"/>
        <end position="34"/>
    </location>
</feature>
<feature type="transmembrane region" description="Helical" evidence="8">
    <location>
        <begin position="40"/>
        <end position="61"/>
    </location>
</feature>
<comment type="similarity">
    <text evidence="2 8">Belongs to the 4-toluene sulfonate uptake permease (TSUP) (TC 2.A.102) family.</text>
</comment>
<evidence type="ECO:0000256" key="1">
    <source>
        <dbReference type="ARBA" id="ARBA00004651"/>
    </source>
</evidence>
<sequence length="257" mass="27175">MEAFFDIGPLWVWAFAFGVVICAGMVKGVVGFAMPTVMMAGLSSVMAPDLALAALILPTLATNLWQALRQGTRAALASVRRFRVFLVVGGVVMVLAAQLVPVLPPSGMLLFIGPLITLYALSTLFGRGLRLSPDQGPKGEAAMGALAGVFGGISGMWGPPTVAMLTARGTEKTEQMRVQGVIYGLGALALVGAHIGSGVLRVETVPLSLGMTPPALLGIWIGFRLQDRFDQAAFRRMTLWVLLIAGLNLIRRGIMIM</sequence>
<comment type="subcellular location">
    <subcellularLocation>
        <location evidence="1 8">Cell membrane</location>
        <topology evidence="1 8">Multi-pass membrane protein</topology>
    </subcellularLocation>
</comment>
<feature type="transmembrane region" description="Helical" evidence="8">
    <location>
        <begin position="237"/>
        <end position="254"/>
    </location>
</feature>
<accession>A0A1M7CQB0</accession>
<dbReference type="InterPro" id="IPR002781">
    <property type="entry name" value="TM_pro_TauE-like"/>
</dbReference>
<feature type="transmembrane region" description="Helical" evidence="8">
    <location>
        <begin position="180"/>
        <end position="200"/>
    </location>
</feature>
<dbReference type="Pfam" id="PF01925">
    <property type="entry name" value="TauE"/>
    <property type="match status" value="1"/>
</dbReference>
<keyword evidence="7 8" id="KW-0472">Membrane</keyword>
<keyword evidence="6 8" id="KW-1133">Transmembrane helix</keyword>
<dbReference type="AlphaFoldDB" id="A0A1M7CQB0"/>
<name>A0A1M7CQB0_9RHOB</name>
<keyword evidence="3" id="KW-0813">Transport</keyword>
<evidence type="ECO:0000256" key="4">
    <source>
        <dbReference type="ARBA" id="ARBA00022475"/>
    </source>
</evidence>
<proteinExistence type="inferred from homology"/>
<reference evidence="10" key="1">
    <citation type="submission" date="2016-11" db="EMBL/GenBank/DDBJ databases">
        <authorList>
            <person name="Varghese N."/>
            <person name="Submissions S."/>
        </authorList>
    </citation>
    <scope>NUCLEOTIDE SEQUENCE [LARGE SCALE GENOMIC DNA]</scope>
    <source>
        <strain evidence="10">DSM 29327</strain>
    </source>
</reference>
<dbReference type="EMBL" id="FRBN01000029">
    <property type="protein sequence ID" value="SHL69474.1"/>
    <property type="molecule type" value="Genomic_DNA"/>
</dbReference>
<dbReference type="InterPro" id="IPR052017">
    <property type="entry name" value="TSUP"/>
</dbReference>
<dbReference type="Proteomes" id="UP000184191">
    <property type="component" value="Unassembled WGS sequence"/>
</dbReference>
<keyword evidence="10" id="KW-1185">Reference proteome</keyword>
<evidence type="ECO:0000256" key="5">
    <source>
        <dbReference type="ARBA" id="ARBA00022692"/>
    </source>
</evidence>
<evidence type="ECO:0000256" key="3">
    <source>
        <dbReference type="ARBA" id="ARBA00022448"/>
    </source>
</evidence>
<keyword evidence="5 8" id="KW-0812">Transmembrane</keyword>
<dbReference type="OrthoDB" id="9800873at2"/>
<evidence type="ECO:0000256" key="7">
    <source>
        <dbReference type="ARBA" id="ARBA00023136"/>
    </source>
</evidence>
<dbReference type="PANTHER" id="PTHR30269:SF32">
    <property type="entry name" value="MEMBRANE TRANSPORTER PROTEIN-RELATED"/>
    <property type="match status" value="1"/>
</dbReference>
<organism evidence="9 10">
    <name type="scientific">Roseovarius marisflavi</name>
    <dbReference type="NCBI Taxonomy" id="1054996"/>
    <lineage>
        <taxon>Bacteria</taxon>
        <taxon>Pseudomonadati</taxon>
        <taxon>Pseudomonadota</taxon>
        <taxon>Alphaproteobacteria</taxon>
        <taxon>Rhodobacterales</taxon>
        <taxon>Roseobacteraceae</taxon>
        <taxon>Roseovarius</taxon>
    </lineage>
</organism>
<protein>
    <recommendedName>
        <fullName evidence="8">Probable membrane transporter protein</fullName>
    </recommendedName>
</protein>